<keyword evidence="1" id="KW-0732">Signal</keyword>
<feature type="disulfide bond" evidence="5">
    <location>
        <begin position="109"/>
        <end position="119"/>
    </location>
</feature>
<feature type="domain" description="SRCR" evidence="6">
    <location>
        <begin position="584"/>
        <end position="685"/>
    </location>
</feature>
<dbReference type="Pfam" id="PF00530">
    <property type="entry name" value="SRCR"/>
    <property type="match status" value="9"/>
</dbReference>
<keyword evidence="8" id="KW-1185">Reference proteome</keyword>
<feature type="disulfide bond" evidence="5">
    <location>
        <begin position="65"/>
        <end position="129"/>
    </location>
</feature>
<evidence type="ECO:0000256" key="2">
    <source>
        <dbReference type="ARBA" id="ARBA00022737"/>
    </source>
</evidence>
<feature type="disulfide bond" evidence="5">
    <location>
        <begin position="78"/>
        <end position="139"/>
    </location>
</feature>
<feature type="domain" description="SRCR" evidence="6">
    <location>
        <begin position="479"/>
        <end position="581"/>
    </location>
</feature>
<keyword evidence="3 5" id="KW-1015">Disulfide bond</keyword>
<organism evidence="7 8">
    <name type="scientific">Porites lobata</name>
    <dbReference type="NCBI Taxonomy" id="104759"/>
    <lineage>
        <taxon>Eukaryota</taxon>
        <taxon>Metazoa</taxon>
        <taxon>Cnidaria</taxon>
        <taxon>Anthozoa</taxon>
        <taxon>Hexacorallia</taxon>
        <taxon>Scleractinia</taxon>
        <taxon>Fungiina</taxon>
        <taxon>Poritidae</taxon>
        <taxon>Porites</taxon>
    </lineage>
</organism>
<keyword evidence="4" id="KW-0325">Glycoprotein</keyword>
<dbReference type="PROSITE" id="PS00420">
    <property type="entry name" value="SRCR_1"/>
    <property type="match status" value="2"/>
</dbReference>
<protein>
    <recommendedName>
        <fullName evidence="6">SRCR domain-containing protein</fullName>
    </recommendedName>
</protein>
<evidence type="ECO:0000256" key="5">
    <source>
        <dbReference type="PROSITE-ProRule" id="PRU00196"/>
    </source>
</evidence>
<dbReference type="PROSITE" id="PS50287">
    <property type="entry name" value="SRCR_2"/>
    <property type="match status" value="9"/>
</dbReference>
<keyword evidence="2" id="KW-0677">Repeat</keyword>
<feature type="disulfide bond" evidence="5">
    <location>
        <begin position="856"/>
        <end position="866"/>
    </location>
</feature>
<dbReference type="EMBL" id="CALNXK010000017">
    <property type="protein sequence ID" value="CAH3104906.1"/>
    <property type="molecule type" value="Genomic_DNA"/>
</dbReference>
<reference evidence="7 8" key="1">
    <citation type="submission" date="2022-05" db="EMBL/GenBank/DDBJ databases">
        <authorList>
            <consortium name="Genoscope - CEA"/>
            <person name="William W."/>
        </authorList>
    </citation>
    <scope>NUCLEOTIDE SEQUENCE [LARGE SCALE GENOMIC DNA]</scope>
</reference>
<dbReference type="SUPFAM" id="SSF56487">
    <property type="entry name" value="SRCR-like"/>
    <property type="match status" value="9"/>
</dbReference>
<feature type="disulfide bond" evidence="5">
    <location>
        <begin position="6"/>
        <end position="16"/>
    </location>
</feature>
<evidence type="ECO:0000256" key="3">
    <source>
        <dbReference type="ARBA" id="ARBA00023157"/>
    </source>
</evidence>
<dbReference type="SMART" id="SM00202">
    <property type="entry name" value="SR"/>
    <property type="match status" value="8"/>
</dbReference>
<evidence type="ECO:0000313" key="8">
    <source>
        <dbReference type="Proteomes" id="UP001159405"/>
    </source>
</evidence>
<feature type="domain" description="SRCR" evidence="6">
    <location>
        <begin position="366"/>
        <end position="477"/>
    </location>
</feature>
<dbReference type="Gene3D" id="3.10.250.10">
    <property type="entry name" value="SRCR-like domain"/>
    <property type="match status" value="9"/>
</dbReference>
<feature type="disulfide bond" evidence="5">
    <location>
        <begin position="610"/>
        <end position="674"/>
    </location>
</feature>
<feature type="disulfide bond" evidence="5">
    <location>
        <begin position="654"/>
        <end position="664"/>
    </location>
</feature>
<feature type="disulfide bond" evidence="5">
    <location>
        <begin position="447"/>
        <end position="457"/>
    </location>
</feature>
<comment type="caution">
    <text evidence="5">Lacks conserved residue(s) required for the propagation of feature annotation.</text>
</comment>
<evidence type="ECO:0000256" key="1">
    <source>
        <dbReference type="ARBA" id="ARBA00022729"/>
    </source>
</evidence>
<feature type="disulfide bond" evidence="5">
    <location>
        <begin position="623"/>
        <end position="684"/>
    </location>
</feature>
<feature type="disulfide bond" evidence="5">
    <location>
        <begin position="226"/>
        <end position="236"/>
    </location>
</feature>
<name>A0ABN8NGI8_9CNID</name>
<feature type="domain" description="SRCR" evidence="6">
    <location>
        <begin position="39"/>
        <end position="140"/>
    </location>
</feature>
<dbReference type="PANTHER" id="PTHR19331">
    <property type="entry name" value="SCAVENGER RECEPTOR DOMAIN-CONTAINING"/>
    <property type="match status" value="1"/>
</dbReference>
<feature type="disulfide bond" evidence="5">
    <location>
        <begin position="550"/>
        <end position="560"/>
    </location>
</feature>
<dbReference type="PRINTS" id="PR00258">
    <property type="entry name" value="SPERACTRCPTR"/>
</dbReference>
<feature type="disulfide bond" evidence="5">
    <location>
        <begin position="757"/>
        <end position="767"/>
    </location>
</feature>
<gene>
    <name evidence="7" type="ORF">PLOB_00012580</name>
</gene>
<feature type="domain" description="SRCR" evidence="6">
    <location>
        <begin position="1"/>
        <end position="37"/>
    </location>
</feature>
<comment type="caution">
    <text evidence="7">The sequence shown here is derived from an EMBL/GenBank/DDBJ whole genome shotgun (WGS) entry which is preliminary data.</text>
</comment>
<dbReference type="InterPro" id="IPR036772">
    <property type="entry name" value="SRCR-like_dom_sf"/>
</dbReference>
<sequence>MDDVTCTGNERSLTVCSHRGWGIENCDHDEDAGVLCSNVRLVNGTDSILQGRVEVFNNGTWGTVCDDSWNLTNANVVCRELGVERAVKAHVSATFGQGNGTIWMDDVRCSGNERLLTECRHNGWGKQNCDHSQDAGVVCSSDSLYLSMIQNFSDVRLLDGGDFTHHKGRVEIYYNGSWGTVCDDGWDLADANVVCRQLGFEGALKATKLAAFGEGTGKIWMTYVRCTGSESALRECRHSGVGGYSFCGHYEDAGVVCNYAARLVHKQSHSEGLVQVYYRDVWHWVCADQWDKQDADVACRMMDFEGSLSANFTLQEKKRKGVGLWLINMQCSGHESSLLLCGHDISERSHKCKGKREAGVKCKPKARLVGADNMESFGTGRVEVFYEGTWNPVCGESYSDDIWDLKHANIICRQLGFPGALVFRTVTATVGKNNSDQTKNWFKARLCVGNETSLTMCHRSGWSNYCSNNEGAHVECIAARLVSGRTSSEGLVQVYYDKTWGWVCANQWDKHDADVACRMLDFDGALTADIVYTEKKKIGEGRVWLKSLSCVGNERSLFECVHEGLGSHDCEGERKAGVLCRSKVRLVGGGNVTSQGRVEVFHRGTWGRVCFDYWDSRDANVVCRQLGFEGALSAISSAAFGKGKGIVWMDNVNCAGNESSLTECEHNQGPSVYCSRYEFAGVVCTTARLVEGKSLREGLVQVYHNNTWGWVCADQWDKHDADVACRMLGFHGSLSAFYDREKTIQAKPTAWLNSMQCTGNESSLFLCEHGGLGTRDCRVKAGVVCQPKVRLVGWGNATSQGRVQMLFNGSWAGVCGTHWDIKEANVVCRQLEFQGAVAAATSSDFPGTKLMYGIQCAGNEMSLIQCRHEIFNGSYCLYKEACVVCISGTYSVEVKAVSC</sequence>
<dbReference type="InterPro" id="IPR001190">
    <property type="entry name" value="SRCR"/>
</dbReference>
<feature type="disulfide bond" evidence="5">
    <location>
        <begin position="331"/>
        <end position="341"/>
    </location>
</feature>
<feature type="domain" description="SRCR" evidence="6">
    <location>
        <begin position="687"/>
        <end position="786"/>
    </location>
</feature>
<feature type="domain" description="SRCR" evidence="6">
    <location>
        <begin position="789"/>
        <end position="886"/>
    </location>
</feature>
<proteinExistence type="predicted"/>
<feature type="domain" description="SRCR" evidence="6">
    <location>
        <begin position="155"/>
        <end position="258"/>
    </location>
</feature>
<evidence type="ECO:0000256" key="4">
    <source>
        <dbReference type="ARBA" id="ARBA00023180"/>
    </source>
</evidence>
<evidence type="ECO:0000259" key="6">
    <source>
        <dbReference type="PROSITE" id="PS50287"/>
    </source>
</evidence>
<feature type="domain" description="SRCR" evidence="6">
    <location>
        <begin position="261"/>
        <end position="363"/>
    </location>
</feature>
<accession>A0ABN8NGI8</accession>
<dbReference type="PANTHER" id="PTHR19331:SF465">
    <property type="entry name" value="EGG PEPTIDE SPERACT RECEPTOR"/>
    <property type="match status" value="1"/>
</dbReference>
<evidence type="ECO:0000313" key="7">
    <source>
        <dbReference type="EMBL" id="CAH3104906.1"/>
    </source>
</evidence>
<dbReference type="Proteomes" id="UP001159405">
    <property type="component" value="Unassembled WGS sequence"/>
</dbReference>